<protein>
    <recommendedName>
        <fullName evidence="5">Aminopeptidase N</fullName>
        <ecNumber evidence="4">3.4.11.2</ecNumber>
    </recommendedName>
    <alternativeName>
        <fullName evidence="11">Alanine aminopeptidase</fullName>
    </alternativeName>
    <alternativeName>
        <fullName evidence="12">Lysyl aminopeptidase</fullName>
    </alternativeName>
</protein>
<dbReference type="InterPro" id="IPR001930">
    <property type="entry name" value="Peptidase_M1"/>
</dbReference>
<dbReference type="InterPro" id="IPR050344">
    <property type="entry name" value="Peptidase_M1_aminopeptidases"/>
</dbReference>
<evidence type="ECO:0000256" key="13">
    <source>
        <dbReference type="SAM" id="SignalP"/>
    </source>
</evidence>
<evidence type="ECO:0000256" key="3">
    <source>
        <dbReference type="ARBA" id="ARBA00010136"/>
    </source>
</evidence>
<dbReference type="SUPFAM" id="SSF63737">
    <property type="entry name" value="Leukotriene A4 hydrolase N-terminal domain"/>
    <property type="match status" value="1"/>
</dbReference>
<comment type="caution">
    <text evidence="16">The sequence shown here is derived from an EMBL/GenBank/DDBJ whole genome shotgun (WGS) entry which is preliminary data.</text>
</comment>
<evidence type="ECO:0000256" key="1">
    <source>
        <dbReference type="ARBA" id="ARBA00000098"/>
    </source>
</evidence>
<evidence type="ECO:0000256" key="5">
    <source>
        <dbReference type="ARBA" id="ARBA00015611"/>
    </source>
</evidence>
<keyword evidence="6" id="KW-0645">Protease</keyword>
<proteinExistence type="inferred from homology"/>
<accession>A0ABW0BNW8</accession>
<keyword evidence="16" id="KW-0031">Aminopeptidase</keyword>
<feature type="domain" description="Peptidase M1 membrane alanine aminopeptidase" evidence="14">
    <location>
        <begin position="323"/>
        <end position="465"/>
    </location>
</feature>
<feature type="signal peptide" evidence="13">
    <location>
        <begin position="1"/>
        <end position="28"/>
    </location>
</feature>
<evidence type="ECO:0000256" key="4">
    <source>
        <dbReference type="ARBA" id="ARBA00012564"/>
    </source>
</evidence>
<comment type="similarity">
    <text evidence="3">Belongs to the peptidase M1 family.</text>
</comment>
<dbReference type="PANTHER" id="PTHR11533:SF297">
    <property type="entry name" value="AMINOPEPTIDASE N"/>
    <property type="match status" value="1"/>
</dbReference>
<evidence type="ECO:0000313" key="16">
    <source>
        <dbReference type="EMBL" id="MFC5179094.1"/>
    </source>
</evidence>
<dbReference type="EMBL" id="JBHSKD010000027">
    <property type="protein sequence ID" value="MFC5179094.1"/>
    <property type="molecule type" value="Genomic_DNA"/>
</dbReference>
<dbReference type="InterPro" id="IPR027268">
    <property type="entry name" value="Peptidase_M4/M1_CTD_sf"/>
</dbReference>
<dbReference type="Gene3D" id="1.10.390.10">
    <property type="entry name" value="Neutral Protease Domain 2"/>
    <property type="match status" value="1"/>
</dbReference>
<organism evidence="16 17">
    <name type="scientific">Nocardioides taihuensis</name>
    <dbReference type="NCBI Taxonomy" id="1835606"/>
    <lineage>
        <taxon>Bacteria</taxon>
        <taxon>Bacillati</taxon>
        <taxon>Actinomycetota</taxon>
        <taxon>Actinomycetes</taxon>
        <taxon>Propionibacteriales</taxon>
        <taxon>Nocardioidaceae</taxon>
        <taxon>Nocardioides</taxon>
    </lineage>
</organism>
<evidence type="ECO:0000256" key="6">
    <source>
        <dbReference type="ARBA" id="ARBA00022670"/>
    </source>
</evidence>
<dbReference type="InterPro" id="IPR042097">
    <property type="entry name" value="Aminopeptidase_N-like_N_sf"/>
</dbReference>
<evidence type="ECO:0000259" key="15">
    <source>
        <dbReference type="Pfam" id="PF17900"/>
    </source>
</evidence>
<feature type="chain" id="PRO_5045338197" description="Aminopeptidase N" evidence="13">
    <location>
        <begin position="29"/>
        <end position="481"/>
    </location>
</feature>
<keyword evidence="8 16" id="KW-0378">Hydrolase</keyword>
<keyword evidence="13" id="KW-0732">Signal</keyword>
<evidence type="ECO:0000256" key="12">
    <source>
        <dbReference type="ARBA" id="ARBA00031533"/>
    </source>
</evidence>
<sequence length="481" mass="52306">MTPRNPLRRPALTAAVLATVLAVGGAGAAPSLAGGVVGTPGADGIGDPYFPLDGNGGYDVQSYDVHDRYRFGTGRLTGRTTVTLTATQDLSSLDLDFLLPVDEVLVDGVAAGHARPDNDHELVVTPATGIPAGSTVEVRVSYAGRPGEVSWRGESNWLADRHEVVAMNEPHMAPWWFPANDHPLDKAAMDISIRVPADRQVIANGERVGRTVHADGTATTSWHADEPMVPYLAFFAAGRFAVDHGTTAGIPWYVAASEQLRDRDTRASMTQLRRSASIVHWLQGQLVDYPFATTGGVVTSLDAGFALENQTRPTYWPLGRGSTGVLVHELAHQWFGDSVSVHHWRDVWLNEGAATFMQVRWTETHGGPSAQHWLHSWYDSYRAGSRFWDLTIGDPGRNRIFDGAVYTRGAMALQALRHRIGNGAFWTTIRTWLTDRADGNGSTEDFQAVAESTSGEDLDSFFTAWFFTDAKPDPTAANGLD</sequence>
<evidence type="ECO:0000256" key="8">
    <source>
        <dbReference type="ARBA" id="ARBA00022801"/>
    </source>
</evidence>
<dbReference type="Pfam" id="PF17900">
    <property type="entry name" value="Peptidase_M1_N"/>
    <property type="match status" value="1"/>
</dbReference>
<evidence type="ECO:0000313" key="17">
    <source>
        <dbReference type="Proteomes" id="UP001596087"/>
    </source>
</evidence>
<dbReference type="Gene3D" id="2.60.40.1730">
    <property type="entry name" value="tricorn interacting facor f3 domain"/>
    <property type="match status" value="1"/>
</dbReference>
<dbReference type="Pfam" id="PF01433">
    <property type="entry name" value="Peptidase_M1"/>
    <property type="match status" value="1"/>
</dbReference>
<keyword evidence="10" id="KW-0482">Metalloprotease</keyword>
<keyword evidence="9" id="KW-0862">Zinc</keyword>
<evidence type="ECO:0000256" key="10">
    <source>
        <dbReference type="ARBA" id="ARBA00023049"/>
    </source>
</evidence>
<dbReference type="InterPro" id="IPR006311">
    <property type="entry name" value="TAT_signal"/>
</dbReference>
<dbReference type="PRINTS" id="PR00756">
    <property type="entry name" value="ALADIPTASE"/>
</dbReference>
<evidence type="ECO:0000256" key="7">
    <source>
        <dbReference type="ARBA" id="ARBA00022723"/>
    </source>
</evidence>
<dbReference type="CDD" id="cd09603">
    <property type="entry name" value="M1_APN_like"/>
    <property type="match status" value="1"/>
</dbReference>
<comment type="cofactor">
    <cofactor evidence="2">
        <name>Zn(2+)</name>
        <dbReference type="ChEBI" id="CHEBI:29105"/>
    </cofactor>
</comment>
<dbReference type="RefSeq" id="WP_378592975.1">
    <property type="nucleotide sequence ID" value="NZ_JBHSKD010000027.1"/>
</dbReference>
<dbReference type="InterPro" id="IPR014782">
    <property type="entry name" value="Peptidase_M1_dom"/>
</dbReference>
<comment type="catalytic activity">
    <reaction evidence="1">
        <text>Release of an N-terminal amino acid, Xaa-|-Yaa- from a peptide, amide or arylamide. Xaa is preferably Ala, but may be most amino acids including Pro (slow action). When a terminal hydrophobic residue is followed by a prolyl residue, the two may be released as an intact Xaa-Pro dipeptide.</text>
        <dbReference type="EC" id="3.4.11.2"/>
    </reaction>
</comment>
<keyword evidence="7" id="KW-0479">Metal-binding</keyword>
<dbReference type="GO" id="GO:0004177">
    <property type="term" value="F:aminopeptidase activity"/>
    <property type="evidence" value="ECO:0007669"/>
    <property type="project" value="UniProtKB-KW"/>
</dbReference>
<dbReference type="InterPro" id="IPR045357">
    <property type="entry name" value="Aminopeptidase_N-like_N"/>
</dbReference>
<feature type="domain" description="Aminopeptidase N-like N-terminal" evidence="15">
    <location>
        <begin position="63"/>
        <end position="232"/>
    </location>
</feature>
<dbReference type="SUPFAM" id="SSF55486">
    <property type="entry name" value="Metalloproteases ('zincins'), catalytic domain"/>
    <property type="match status" value="1"/>
</dbReference>
<dbReference type="Proteomes" id="UP001596087">
    <property type="component" value="Unassembled WGS sequence"/>
</dbReference>
<evidence type="ECO:0000256" key="2">
    <source>
        <dbReference type="ARBA" id="ARBA00001947"/>
    </source>
</evidence>
<keyword evidence="17" id="KW-1185">Reference proteome</keyword>
<dbReference type="PANTHER" id="PTHR11533">
    <property type="entry name" value="PROTEASE M1 ZINC METALLOPROTEASE"/>
    <property type="match status" value="1"/>
</dbReference>
<name>A0ABW0BNW8_9ACTN</name>
<dbReference type="PROSITE" id="PS51318">
    <property type="entry name" value="TAT"/>
    <property type="match status" value="1"/>
</dbReference>
<gene>
    <name evidence="16" type="ORF">ACFPGP_20590</name>
</gene>
<evidence type="ECO:0000256" key="11">
    <source>
        <dbReference type="ARBA" id="ARBA00029811"/>
    </source>
</evidence>
<reference evidence="17" key="1">
    <citation type="journal article" date="2019" name="Int. J. Syst. Evol. Microbiol.">
        <title>The Global Catalogue of Microorganisms (GCM) 10K type strain sequencing project: providing services to taxonomists for standard genome sequencing and annotation.</title>
        <authorList>
            <consortium name="The Broad Institute Genomics Platform"/>
            <consortium name="The Broad Institute Genome Sequencing Center for Infectious Disease"/>
            <person name="Wu L."/>
            <person name="Ma J."/>
        </authorList>
    </citation>
    <scope>NUCLEOTIDE SEQUENCE [LARGE SCALE GENOMIC DNA]</scope>
    <source>
        <strain evidence="17">DFY41</strain>
    </source>
</reference>
<evidence type="ECO:0000256" key="9">
    <source>
        <dbReference type="ARBA" id="ARBA00022833"/>
    </source>
</evidence>
<evidence type="ECO:0000259" key="14">
    <source>
        <dbReference type="Pfam" id="PF01433"/>
    </source>
</evidence>
<dbReference type="EC" id="3.4.11.2" evidence="4"/>